<proteinExistence type="predicted"/>
<protein>
    <recommendedName>
        <fullName evidence="3">DUF1963 domain-containing protein</fullName>
    </recommendedName>
</protein>
<evidence type="ECO:0008006" key="3">
    <source>
        <dbReference type="Google" id="ProtNLM"/>
    </source>
</evidence>
<accession>A0AAE3YSQ8</accession>
<name>A0AAE3YSQ8_9ACTN</name>
<gene>
    <name evidence="1" type="ORF">J2S41_005977</name>
</gene>
<reference evidence="1" key="1">
    <citation type="submission" date="2023-07" db="EMBL/GenBank/DDBJ databases">
        <title>Sequencing the genomes of 1000 actinobacteria strains.</title>
        <authorList>
            <person name="Klenk H.-P."/>
        </authorList>
    </citation>
    <scope>NUCLEOTIDE SEQUENCE</scope>
    <source>
        <strain evidence="1">DSM 44707</strain>
    </source>
</reference>
<evidence type="ECO:0000313" key="2">
    <source>
        <dbReference type="Proteomes" id="UP001183643"/>
    </source>
</evidence>
<dbReference type="Pfam" id="PF09234">
    <property type="entry name" value="DUF1963"/>
    <property type="match status" value="1"/>
</dbReference>
<evidence type="ECO:0000313" key="1">
    <source>
        <dbReference type="EMBL" id="MDR7279199.1"/>
    </source>
</evidence>
<dbReference type="RefSeq" id="WP_310372621.1">
    <property type="nucleotide sequence ID" value="NZ_JAVDYB010000001.1"/>
</dbReference>
<dbReference type="InterPro" id="IPR015315">
    <property type="entry name" value="DUF1963"/>
</dbReference>
<dbReference type="SUPFAM" id="SSF103032">
    <property type="entry name" value="Hypothetical protein YwqG"/>
    <property type="match status" value="1"/>
</dbReference>
<dbReference type="EMBL" id="JAVDYB010000001">
    <property type="protein sequence ID" value="MDR7279199.1"/>
    <property type="molecule type" value="Genomic_DNA"/>
</dbReference>
<dbReference type="Gene3D" id="2.30.320.10">
    <property type="entry name" value="YwqG-like"/>
    <property type="match status" value="1"/>
</dbReference>
<dbReference type="AlphaFoldDB" id="A0AAE3YSQ8"/>
<dbReference type="Proteomes" id="UP001183643">
    <property type="component" value="Unassembled WGS sequence"/>
</dbReference>
<organism evidence="1 2">
    <name type="scientific">Catenuloplanes atrovinosus</name>
    <dbReference type="NCBI Taxonomy" id="137266"/>
    <lineage>
        <taxon>Bacteria</taxon>
        <taxon>Bacillati</taxon>
        <taxon>Actinomycetota</taxon>
        <taxon>Actinomycetes</taxon>
        <taxon>Micromonosporales</taxon>
        <taxon>Micromonosporaceae</taxon>
        <taxon>Catenuloplanes</taxon>
    </lineage>
</organism>
<comment type="caution">
    <text evidence="1">The sequence shown here is derived from an EMBL/GenBank/DDBJ whole genome shotgun (WGS) entry which is preliminary data.</text>
</comment>
<keyword evidence="2" id="KW-1185">Reference proteome</keyword>
<sequence>MDYQRQFRRAATDRGIPDGEVDRFAEFLRFAIWTGAHYDDGVPAGQRGGLPRLPVGMEWPSGEYGPLPFVASIDCAALPRVDGLALPADGSLLFFLHHEDAYEEYSVAGEQKHARVVHVPAGTDTVIAEEPEHAEIVFNNMTLDFVAPRRELRAVVAAELPEWLGDGDDVESTRDGDQAHLARDLPHLAELVALADELWPDRRDPEISLGGHSWVIGELATDVMYTTPETRIAEEAIAAREKAGEVSIPPGESALWLERETVRVMREWVPLMQFYPEDVYIGRFIIRHEDLAAGRFDRALSYTAFTE</sequence>
<dbReference type="InterPro" id="IPR035948">
    <property type="entry name" value="YwqG-like_sf"/>
</dbReference>